<dbReference type="PANTHER" id="PTHR33048">
    <property type="entry name" value="PTH11-LIKE INTEGRAL MEMBRANE PROTEIN (AFU_ORTHOLOGUE AFUA_5G11245)"/>
    <property type="match status" value="1"/>
</dbReference>
<dbReference type="Pfam" id="PF05730">
    <property type="entry name" value="CFEM"/>
    <property type="match status" value="1"/>
</dbReference>
<keyword evidence="7 15" id="KW-0812">Transmembrane</keyword>
<dbReference type="PANTHER" id="PTHR33048:SF143">
    <property type="entry name" value="EXTRACELLULAR MEMBRANE PROTEIN CFEM DOMAIN-CONTAINING PROTEIN-RELATED"/>
    <property type="match status" value="1"/>
</dbReference>
<feature type="transmembrane region" description="Helical" evidence="15">
    <location>
        <begin position="333"/>
        <end position="357"/>
    </location>
</feature>
<protein>
    <recommendedName>
        <fullName evidence="17">CFEM domain-containing protein</fullName>
    </recommendedName>
</protein>
<sequence>MHSLRILPWCLLLLSGVVTAQTPSIDYLPTCAQPCLVEGLSRSSCRTGNHTCLCHDTNYTSFMSDCVAGNCLPIDALATQNYTWTVCGFPAVNDYVSTQVPILAGLFVLASLSIFMRMAVKIAGVSAWGADDWMILVAYGFFIAFVPINVYEGRNGAGQNMWTLSADQITNCFKGYYVMQALYHCTITLIKASILFLCLRLFPFERFRIALWGTQVFNLVIGVMCLLLGIFQCNPVHLAWTAWRQDSESQGTCMSIVNIGIAHGAIQVGLDIWMLALPLLQIQGLNLKWEKKSSLVVMFSLGLFLTAASSVRLKLLTDYHQGTDNFIVNSLPIATWSIIEIGMGIFTACTPSIRQFFRVFILRRRDRRANLHSDSSPGRISRGTVEEVP</sequence>
<evidence type="ECO:0000256" key="1">
    <source>
        <dbReference type="ARBA" id="ARBA00004141"/>
    </source>
</evidence>
<dbReference type="SMART" id="SM00747">
    <property type="entry name" value="CFEM"/>
    <property type="match status" value="1"/>
</dbReference>
<dbReference type="RefSeq" id="XP_060441254.1">
    <property type="nucleotide sequence ID" value="XM_060585211.1"/>
</dbReference>
<dbReference type="GeneID" id="85470073"/>
<comment type="similarity">
    <text evidence="13">Belongs to the SAT4 family.</text>
</comment>
<keyword evidence="11 14" id="KW-1015">Disulfide bond</keyword>
<dbReference type="InterPro" id="IPR008427">
    <property type="entry name" value="Extracellular_membr_CFEM_dom"/>
</dbReference>
<feature type="transmembrane region" description="Helical" evidence="15">
    <location>
        <begin position="181"/>
        <end position="202"/>
    </location>
</feature>
<evidence type="ECO:0000313" key="19">
    <source>
        <dbReference type="Proteomes" id="UP001243989"/>
    </source>
</evidence>
<keyword evidence="19" id="KW-1185">Reference proteome</keyword>
<evidence type="ECO:0000256" key="8">
    <source>
        <dbReference type="ARBA" id="ARBA00022729"/>
    </source>
</evidence>
<dbReference type="AlphaFoldDB" id="A0AAJ0EAM9"/>
<evidence type="ECO:0000256" key="16">
    <source>
        <dbReference type="SAM" id="SignalP"/>
    </source>
</evidence>
<dbReference type="PROSITE" id="PS52012">
    <property type="entry name" value="CFEM"/>
    <property type="match status" value="1"/>
</dbReference>
<dbReference type="GO" id="GO:0005576">
    <property type="term" value="C:extracellular region"/>
    <property type="evidence" value="ECO:0007669"/>
    <property type="project" value="UniProtKB-SubCell"/>
</dbReference>
<keyword evidence="12" id="KW-0449">Lipoprotein</keyword>
<comment type="caution">
    <text evidence="18">The sequence shown here is derived from an EMBL/GenBank/DDBJ whole genome shotgun (WGS) entry which is preliminary data.</text>
</comment>
<feature type="signal peptide" evidence="16">
    <location>
        <begin position="1"/>
        <end position="20"/>
    </location>
</feature>
<keyword evidence="9 15" id="KW-1133">Transmembrane helix</keyword>
<evidence type="ECO:0000256" key="5">
    <source>
        <dbReference type="ARBA" id="ARBA00022525"/>
    </source>
</evidence>
<proteinExistence type="inferred from homology"/>
<evidence type="ECO:0000256" key="14">
    <source>
        <dbReference type="PROSITE-ProRule" id="PRU01356"/>
    </source>
</evidence>
<feature type="transmembrane region" description="Helical" evidence="15">
    <location>
        <begin position="132"/>
        <end position="151"/>
    </location>
</feature>
<evidence type="ECO:0000256" key="6">
    <source>
        <dbReference type="ARBA" id="ARBA00022622"/>
    </source>
</evidence>
<evidence type="ECO:0000256" key="4">
    <source>
        <dbReference type="ARBA" id="ARBA00010031"/>
    </source>
</evidence>
<organism evidence="18 19">
    <name type="scientific">Colletotrichum phormii</name>
    <dbReference type="NCBI Taxonomy" id="359342"/>
    <lineage>
        <taxon>Eukaryota</taxon>
        <taxon>Fungi</taxon>
        <taxon>Dikarya</taxon>
        <taxon>Ascomycota</taxon>
        <taxon>Pezizomycotina</taxon>
        <taxon>Sordariomycetes</taxon>
        <taxon>Hypocreomycetidae</taxon>
        <taxon>Glomerellales</taxon>
        <taxon>Glomerellaceae</taxon>
        <taxon>Colletotrichum</taxon>
        <taxon>Colletotrichum acutatum species complex</taxon>
    </lineage>
</organism>
<evidence type="ECO:0000256" key="15">
    <source>
        <dbReference type="SAM" id="Phobius"/>
    </source>
</evidence>
<comment type="subcellular location">
    <subcellularLocation>
        <location evidence="2">Membrane</location>
        <topology evidence="2">Lipid-anchor</topology>
        <topology evidence="2">GPI-anchor</topology>
    </subcellularLocation>
    <subcellularLocation>
        <location evidence="1">Membrane</location>
        <topology evidence="1">Multi-pass membrane protein</topology>
    </subcellularLocation>
    <subcellularLocation>
        <location evidence="3">Secreted</location>
    </subcellularLocation>
</comment>
<feature type="disulfide bond" evidence="14">
    <location>
        <begin position="54"/>
        <end position="87"/>
    </location>
</feature>
<evidence type="ECO:0000313" key="18">
    <source>
        <dbReference type="EMBL" id="KAK1625259.1"/>
    </source>
</evidence>
<gene>
    <name evidence="18" type="ORF">BDP81DRAFT_328378</name>
</gene>
<evidence type="ECO:0000256" key="3">
    <source>
        <dbReference type="ARBA" id="ARBA00004613"/>
    </source>
</evidence>
<feature type="disulfide bond" evidence="14">
    <location>
        <begin position="31"/>
        <end position="71"/>
    </location>
</feature>
<evidence type="ECO:0000256" key="13">
    <source>
        <dbReference type="ARBA" id="ARBA00038359"/>
    </source>
</evidence>
<name>A0AAJ0EAM9_9PEZI</name>
<feature type="transmembrane region" description="Helical" evidence="15">
    <location>
        <begin position="294"/>
        <end position="313"/>
    </location>
</feature>
<dbReference type="GO" id="GO:0098552">
    <property type="term" value="C:side of membrane"/>
    <property type="evidence" value="ECO:0007669"/>
    <property type="project" value="UniProtKB-KW"/>
</dbReference>
<feature type="transmembrane region" description="Helical" evidence="15">
    <location>
        <begin position="100"/>
        <end position="120"/>
    </location>
</feature>
<evidence type="ECO:0000259" key="17">
    <source>
        <dbReference type="PROSITE" id="PS52012"/>
    </source>
</evidence>
<feature type="transmembrane region" description="Helical" evidence="15">
    <location>
        <begin position="256"/>
        <end position="282"/>
    </location>
</feature>
<dbReference type="InterPro" id="IPR052337">
    <property type="entry name" value="SAT4-like"/>
</dbReference>
<feature type="disulfide bond" evidence="14">
    <location>
        <begin position="35"/>
        <end position="66"/>
    </location>
</feature>
<reference evidence="18" key="1">
    <citation type="submission" date="2021-06" db="EMBL/GenBank/DDBJ databases">
        <title>Comparative genomics, transcriptomics and evolutionary studies reveal genomic signatures of adaptation to plant cell wall in hemibiotrophic fungi.</title>
        <authorList>
            <consortium name="DOE Joint Genome Institute"/>
            <person name="Baroncelli R."/>
            <person name="Diaz J.F."/>
            <person name="Benocci T."/>
            <person name="Peng M."/>
            <person name="Battaglia E."/>
            <person name="Haridas S."/>
            <person name="Andreopoulos W."/>
            <person name="Labutti K."/>
            <person name="Pangilinan J."/>
            <person name="Floch G.L."/>
            <person name="Makela M.R."/>
            <person name="Henrissat B."/>
            <person name="Grigoriev I.V."/>
            <person name="Crouch J.A."/>
            <person name="De Vries R.P."/>
            <person name="Sukno S.A."/>
            <person name="Thon M.R."/>
        </authorList>
    </citation>
    <scope>NUCLEOTIDE SEQUENCE</scope>
    <source>
        <strain evidence="18">CBS 102054</strain>
    </source>
</reference>
<evidence type="ECO:0000256" key="11">
    <source>
        <dbReference type="ARBA" id="ARBA00023157"/>
    </source>
</evidence>
<comment type="similarity">
    <text evidence="4">Belongs to the RBT5 family.</text>
</comment>
<dbReference type="InterPro" id="IPR049326">
    <property type="entry name" value="Rhodopsin_dom_fungi"/>
</dbReference>
<dbReference type="Proteomes" id="UP001243989">
    <property type="component" value="Unassembled WGS sequence"/>
</dbReference>
<feature type="transmembrane region" description="Helical" evidence="15">
    <location>
        <begin position="209"/>
        <end position="231"/>
    </location>
</feature>
<accession>A0AAJ0EAM9</accession>
<evidence type="ECO:0000256" key="9">
    <source>
        <dbReference type="ARBA" id="ARBA00022989"/>
    </source>
</evidence>
<keyword evidence="8 16" id="KW-0732">Signal</keyword>
<evidence type="ECO:0000256" key="10">
    <source>
        <dbReference type="ARBA" id="ARBA00023136"/>
    </source>
</evidence>
<dbReference type="Pfam" id="PF20684">
    <property type="entry name" value="Fung_rhodopsin"/>
    <property type="match status" value="1"/>
</dbReference>
<evidence type="ECO:0000256" key="2">
    <source>
        <dbReference type="ARBA" id="ARBA00004589"/>
    </source>
</evidence>
<feature type="disulfide bond" evidence="14">
    <location>
        <begin position="45"/>
        <end position="52"/>
    </location>
</feature>
<evidence type="ECO:0000256" key="7">
    <source>
        <dbReference type="ARBA" id="ARBA00022692"/>
    </source>
</evidence>
<evidence type="ECO:0000256" key="12">
    <source>
        <dbReference type="ARBA" id="ARBA00023288"/>
    </source>
</evidence>
<keyword evidence="6" id="KW-0325">Glycoprotein</keyword>
<keyword evidence="6" id="KW-0336">GPI-anchor</keyword>
<keyword evidence="5" id="KW-0964">Secreted</keyword>
<dbReference type="EMBL" id="JAHMHQ010000021">
    <property type="protein sequence ID" value="KAK1625259.1"/>
    <property type="molecule type" value="Genomic_DNA"/>
</dbReference>
<feature type="domain" description="CFEM" evidence="17">
    <location>
        <begin position="2"/>
        <end position="113"/>
    </location>
</feature>
<comment type="caution">
    <text evidence="14">Lacks conserved residue(s) required for the propagation of feature annotation.</text>
</comment>
<keyword evidence="10 15" id="KW-0472">Membrane</keyword>
<feature type="chain" id="PRO_5042587965" description="CFEM domain-containing protein" evidence="16">
    <location>
        <begin position="21"/>
        <end position="389"/>
    </location>
</feature>